<dbReference type="InterPro" id="IPR007278">
    <property type="entry name" value="DUF397"/>
</dbReference>
<proteinExistence type="predicted"/>
<comment type="caution">
    <text evidence="2">The sequence shown here is derived from an EMBL/GenBank/DDBJ whole genome shotgun (WGS) entry which is preliminary data.</text>
</comment>
<dbReference type="Pfam" id="PF04149">
    <property type="entry name" value="DUF397"/>
    <property type="match status" value="1"/>
</dbReference>
<gene>
    <name evidence="2" type="ORF">ACFSJD_15175</name>
</gene>
<dbReference type="EMBL" id="JBHUCO010000015">
    <property type="protein sequence ID" value="MFD1518837.1"/>
    <property type="molecule type" value="Genomic_DNA"/>
</dbReference>
<accession>A0ABW4EWG7</accession>
<protein>
    <submittedName>
        <fullName evidence="2">DUF397 domain-containing protein</fullName>
    </submittedName>
</protein>
<reference evidence="3" key="1">
    <citation type="journal article" date="2019" name="Int. J. Syst. Evol. Microbiol.">
        <title>The Global Catalogue of Microorganisms (GCM) 10K type strain sequencing project: providing services to taxonomists for standard genome sequencing and annotation.</title>
        <authorList>
            <consortium name="The Broad Institute Genomics Platform"/>
            <consortium name="The Broad Institute Genome Sequencing Center for Infectious Disease"/>
            <person name="Wu L."/>
            <person name="Ma J."/>
        </authorList>
    </citation>
    <scope>NUCLEOTIDE SEQUENCE [LARGE SCALE GENOMIC DNA]</scope>
    <source>
        <strain evidence="3">CCM 7043</strain>
    </source>
</reference>
<evidence type="ECO:0000313" key="2">
    <source>
        <dbReference type="EMBL" id="MFD1518837.1"/>
    </source>
</evidence>
<evidence type="ECO:0000259" key="1">
    <source>
        <dbReference type="Pfam" id="PF04149"/>
    </source>
</evidence>
<evidence type="ECO:0000313" key="3">
    <source>
        <dbReference type="Proteomes" id="UP001597114"/>
    </source>
</evidence>
<sequence length="71" mass="8056">MPDSETPEEELFIRSSFSTGGNCVEVASRDDRVVVRHSRHREQGTLVFSQSEWTAFVLGVKHGEFDYPSPK</sequence>
<organism evidence="2 3">
    <name type="scientific">Pseudonocardia yunnanensis</name>
    <dbReference type="NCBI Taxonomy" id="58107"/>
    <lineage>
        <taxon>Bacteria</taxon>
        <taxon>Bacillati</taxon>
        <taxon>Actinomycetota</taxon>
        <taxon>Actinomycetes</taxon>
        <taxon>Pseudonocardiales</taxon>
        <taxon>Pseudonocardiaceae</taxon>
        <taxon>Pseudonocardia</taxon>
    </lineage>
</organism>
<keyword evidence="3" id="KW-1185">Reference proteome</keyword>
<name>A0ABW4EWG7_9PSEU</name>
<feature type="domain" description="DUF397" evidence="1">
    <location>
        <begin position="13"/>
        <end position="61"/>
    </location>
</feature>
<dbReference type="Proteomes" id="UP001597114">
    <property type="component" value="Unassembled WGS sequence"/>
</dbReference>
<dbReference type="RefSeq" id="WP_344718060.1">
    <property type="nucleotide sequence ID" value="NZ_BAAAUS010000001.1"/>
</dbReference>